<keyword evidence="3" id="KW-0418">Kinase</keyword>
<dbReference type="PANTHER" id="PTHR34220">
    <property type="entry name" value="SENSOR HISTIDINE KINASE YPDA"/>
    <property type="match status" value="1"/>
</dbReference>
<dbReference type="GO" id="GO:0000155">
    <property type="term" value="F:phosphorelay sensor kinase activity"/>
    <property type="evidence" value="ECO:0007669"/>
    <property type="project" value="InterPro"/>
</dbReference>
<evidence type="ECO:0000313" key="4">
    <source>
        <dbReference type="Proteomes" id="UP000295620"/>
    </source>
</evidence>
<gene>
    <name evidence="3" type="ORF">ATK78_0027</name>
</gene>
<dbReference type="Pfam" id="PF06580">
    <property type="entry name" value="His_kinase"/>
    <property type="match status" value="1"/>
</dbReference>
<evidence type="ECO:0000256" key="1">
    <source>
        <dbReference type="SAM" id="Phobius"/>
    </source>
</evidence>
<organism evidence="3 4">
    <name type="scientific">Pedobacter metabolipauper</name>
    <dbReference type="NCBI Taxonomy" id="425513"/>
    <lineage>
        <taxon>Bacteria</taxon>
        <taxon>Pseudomonadati</taxon>
        <taxon>Bacteroidota</taxon>
        <taxon>Sphingobacteriia</taxon>
        <taxon>Sphingobacteriales</taxon>
        <taxon>Sphingobacteriaceae</taxon>
        <taxon>Pedobacter</taxon>
    </lineage>
</organism>
<dbReference type="InterPro" id="IPR050640">
    <property type="entry name" value="Bact_2-comp_sensor_kinase"/>
</dbReference>
<keyword evidence="1" id="KW-1133">Transmembrane helix</keyword>
<dbReference type="Proteomes" id="UP000295620">
    <property type="component" value="Unassembled WGS sequence"/>
</dbReference>
<dbReference type="PANTHER" id="PTHR34220:SF7">
    <property type="entry name" value="SENSOR HISTIDINE KINASE YPDA"/>
    <property type="match status" value="1"/>
</dbReference>
<dbReference type="GO" id="GO:0016020">
    <property type="term" value="C:membrane"/>
    <property type="evidence" value="ECO:0007669"/>
    <property type="project" value="InterPro"/>
</dbReference>
<keyword evidence="4" id="KW-1185">Reference proteome</keyword>
<reference evidence="3 4" key="1">
    <citation type="submission" date="2019-03" db="EMBL/GenBank/DDBJ databases">
        <title>Genomic Encyclopedia of Archaeal and Bacterial Type Strains, Phase II (KMG-II): from individual species to whole genera.</title>
        <authorList>
            <person name="Goeker M."/>
        </authorList>
    </citation>
    <scope>NUCLEOTIDE SEQUENCE [LARGE SCALE GENOMIC DNA]</scope>
    <source>
        <strain evidence="3 4">DSM 19035</strain>
    </source>
</reference>
<dbReference type="InterPro" id="IPR010559">
    <property type="entry name" value="Sig_transdc_His_kin_internal"/>
</dbReference>
<proteinExistence type="predicted"/>
<dbReference type="InterPro" id="IPR036890">
    <property type="entry name" value="HATPase_C_sf"/>
</dbReference>
<feature type="transmembrane region" description="Helical" evidence="1">
    <location>
        <begin position="71"/>
        <end position="92"/>
    </location>
</feature>
<dbReference type="AlphaFoldDB" id="A0A4R6SYS4"/>
<dbReference type="SUPFAM" id="SSF55874">
    <property type="entry name" value="ATPase domain of HSP90 chaperone/DNA topoisomerase II/histidine kinase"/>
    <property type="match status" value="1"/>
</dbReference>
<dbReference type="Gene3D" id="3.30.565.10">
    <property type="entry name" value="Histidine kinase-like ATPase, C-terminal domain"/>
    <property type="match status" value="1"/>
</dbReference>
<name>A0A4R6SYS4_9SPHI</name>
<keyword evidence="1" id="KW-0472">Membrane</keyword>
<dbReference type="EMBL" id="SNYC01000003">
    <property type="protein sequence ID" value="TDQ10919.1"/>
    <property type="molecule type" value="Genomic_DNA"/>
</dbReference>
<keyword evidence="1" id="KW-0812">Transmembrane</keyword>
<accession>A0A4R6SYS4</accession>
<evidence type="ECO:0000313" key="3">
    <source>
        <dbReference type="EMBL" id="TDQ10919.1"/>
    </source>
</evidence>
<comment type="caution">
    <text evidence="3">The sequence shown here is derived from an EMBL/GenBank/DDBJ whole genome shotgun (WGS) entry which is preliminary data.</text>
</comment>
<evidence type="ECO:0000259" key="2">
    <source>
        <dbReference type="Pfam" id="PF06580"/>
    </source>
</evidence>
<keyword evidence="3" id="KW-0808">Transferase</keyword>
<protein>
    <submittedName>
        <fullName evidence="3">Histidine kinase</fullName>
    </submittedName>
</protein>
<feature type="domain" description="Signal transduction histidine kinase internal region" evidence="2">
    <location>
        <begin position="115"/>
        <end position="194"/>
    </location>
</feature>
<feature type="transmembrane region" description="Helical" evidence="1">
    <location>
        <begin position="30"/>
        <end position="51"/>
    </location>
</feature>
<sequence>MYISLTHLYRNFALRHHWQNLNLDQLVKRIIPAIVIMSIAYTILTLLKLYAFKVMFSPGFSESLFSFMMRWMDVFIAGIRIMSIWLLAYHLYQYARREIRVTKENAQLAIMTREAQLSNLSAQINPHFLFNSLNTIKALVIDQPGSARRGIDLLSELLRNALYNSGAVLIPLKSEMDLVHDYLELEKLRMEERLTFEIEMDSLLEEQLIPRFSIQSLVENAIKHGVSLQKPGGCVQIDISRLGDKIRICVQNPGMIDLNTPTTGIGLKNLQERLRLEYHGAASFDICRKSGGKVWATLLIPMP</sequence>